<evidence type="ECO:0000313" key="1">
    <source>
        <dbReference type="EMBL" id="KSU87018.1"/>
    </source>
</evidence>
<dbReference type="Gene3D" id="3.40.50.1110">
    <property type="entry name" value="SGNH hydrolase"/>
    <property type="match status" value="1"/>
</dbReference>
<comment type="caution">
    <text evidence="1">The sequence shown here is derived from an EMBL/GenBank/DDBJ whole genome shotgun (WGS) entry which is preliminary data.</text>
</comment>
<dbReference type="Proteomes" id="UP000053681">
    <property type="component" value="Unassembled WGS sequence"/>
</dbReference>
<dbReference type="AlphaFoldDB" id="A0A0V8JJ86"/>
<name>A0A0V8JJ86_9BACI</name>
<gene>
    <name evidence="1" type="ORF">AS180_15285</name>
</gene>
<sequence length="258" mass="28927">MKVWINVIAVLAFVGTLVAGKLYWDERTSAESIATPTPVTQASSTSPQKNWASYTGNLSKEVVEKLKVASETGNPIKIVMVGSQDTSKENNAWPALVEKELMNKYGSDLITVEVQEYDQDTTLQFVKNQSYEKIIAAQPDVLIFEPFLANDNGVVGITNTLDNLSVIMTRVESQVDDLVTIIQPSHPIYNAINYPKEAEQLKAFADESGYEYINHWEKWPKATSEELLTYLTEEKDAPSIKGNKAWAEAVIEYWINEK</sequence>
<dbReference type="EMBL" id="LNQP01000056">
    <property type="protein sequence ID" value="KSU87018.1"/>
    <property type="molecule type" value="Genomic_DNA"/>
</dbReference>
<accession>A0A0V8JJ86</accession>
<keyword evidence="2" id="KW-1185">Reference proteome</keyword>
<proteinExistence type="predicted"/>
<dbReference type="InterPro" id="IPR036514">
    <property type="entry name" value="SGNH_hydro_sf"/>
</dbReference>
<evidence type="ECO:0000313" key="2">
    <source>
        <dbReference type="Proteomes" id="UP000053681"/>
    </source>
</evidence>
<organism evidence="1 2">
    <name type="scientific">Priestia veravalensis</name>
    <dbReference type="NCBI Taxonomy" id="1414648"/>
    <lineage>
        <taxon>Bacteria</taxon>
        <taxon>Bacillati</taxon>
        <taxon>Bacillota</taxon>
        <taxon>Bacilli</taxon>
        <taxon>Bacillales</taxon>
        <taxon>Bacillaceae</taxon>
        <taxon>Priestia</taxon>
    </lineage>
</organism>
<reference evidence="1 2" key="1">
    <citation type="submission" date="2015-11" db="EMBL/GenBank/DDBJ databases">
        <title>Bacillus caseinolyticus sp nov.</title>
        <authorList>
            <person name="Dastager S.G."/>
            <person name="Mawlankar R."/>
        </authorList>
    </citation>
    <scope>NUCLEOTIDE SEQUENCE [LARGE SCALE GENOMIC DNA]</scope>
    <source>
        <strain evidence="1 2">SGD-V-76</strain>
    </source>
</reference>
<dbReference type="SUPFAM" id="SSF52266">
    <property type="entry name" value="SGNH hydrolase"/>
    <property type="match status" value="1"/>
</dbReference>
<protein>
    <submittedName>
        <fullName evidence="1">EpsX protein</fullName>
    </submittedName>
</protein>
<dbReference type="RefSeq" id="WP_025909596.1">
    <property type="nucleotide sequence ID" value="NZ_KQ758671.1"/>
</dbReference>